<evidence type="ECO:0008006" key="6">
    <source>
        <dbReference type="Google" id="ProtNLM"/>
    </source>
</evidence>
<evidence type="ECO:0000256" key="2">
    <source>
        <dbReference type="ARBA" id="ARBA00011741"/>
    </source>
</evidence>
<dbReference type="InterPro" id="IPR008792">
    <property type="entry name" value="PQQD"/>
</dbReference>
<dbReference type="NCBIfam" id="TIGR03859">
    <property type="entry name" value="PQQ_PqqD"/>
    <property type="match status" value="1"/>
</dbReference>
<comment type="subunit">
    <text evidence="2">Monomer. Interacts with PqqE.</text>
</comment>
<dbReference type="AlphaFoldDB" id="A0A919XPK2"/>
<evidence type="ECO:0000313" key="4">
    <source>
        <dbReference type="EMBL" id="GIO34575.1"/>
    </source>
</evidence>
<dbReference type="Gene3D" id="1.10.10.1150">
    <property type="entry name" value="Coenzyme PQQ synthesis protein D (PqqD)"/>
    <property type="match status" value="1"/>
</dbReference>
<dbReference type="RefSeq" id="WP_160044935.1">
    <property type="nucleotide sequence ID" value="NZ_BORQ01000011.1"/>
</dbReference>
<dbReference type="EMBL" id="BORQ01000011">
    <property type="protein sequence ID" value="GIO34575.1"/>
    <property type="molecule type" value="Genomic_DNA"/>
</dbReference>
<evidence type="ECO:0000256" key="3">
    <source>
        <dbReference type="ARBA" id="ARBA00022905"/>
    </source>
</evidence>
<proteinExistence type="predicted"/>
<accession>A0A919XPK2</accession>
<organism evidence="4 5">
    <name type="scientific">Paenibacillus albilobatus</name>
    <dbReference type="NCBI Taxonomy" id="2716884"/>
    <lineage>
        <taxon>Bacteria</taxon>
        <taxon>Bacillati</taxon>
        <taxon>Bacillota</taxon>
        <taxon>Bacilli</taxon>
        <taxon>Bacillales</taxon>
        <taxon>Paenibacillaceae</taxon>
        <taxon>Paenibacillus</taxon>
    </lineage>
</organism>
<dbReference type="Pfam" id="PF05402">
    <property type="entry name" value="PqqD"/>
    <property type="match status" value="1"/>
</dbReference>
<comment type="pathway">
    <text evidence="1">Cofactor biosynthesis; pyrroloquinoline quinone biosynthesis.</text>
</comment>
<dbReference type="Proteomes" id="UP000679779">
    <property type="component" value="Unassembled WGS sequence"/>
</dbReference>
<evidence type="ECO:0000313" key="5">
    <source>
        <dbReference type="Proteomes" id="UP000679779"/>
    </source>
</evidence>
<dbReference type="GO" id="GO:0018189">
    <property type="term" value="P:pyrroloquinoline quinone biosynthetic process"/>
    <property type="evidence" value="ECO:0007669"/>
    <property type="project" value="UniProtKB-KW"/>
</dbReference>
<evidence type="ECO:0000256" key="1">
    <source>
        <dbReference type="ARBA" id="ARBA00004886"/>
    </source>
</evidence>
<keyword evidence="3" id="KW-0884">PQQ biosynthesis</keyword>
<reference evidence="4" key="1">
    <citation type="submission" date="2021-03" db="EMBL/GenBank/DDBJ databases">
        <title>Antimicrobial resistance genes in bacteria isolated from Japanese honey, and their potential for conferring macrolide and lincosamide resistance in the American foulbrood pathogen Paenibacillus larvae.</title>
        <authorList>
            <person name="Okamoto M."/>
            <person name="Kumagai M."/>
            <person name="Kanamori H."/>
            <person name="Takamatsu D."/>
        </authorList>
    </citation>
    <scope>NUCLEOTIDE SEQUENCE</scope>
    <source>
        <strain evidence="4">J2TS6</strain>
    </source>
</reference>
<name>A0A919XPK2_9BACL</name>
<gene>
    <name evidence="4" type="ORF">J2TS6_57160</name>
</gene>
<dbReference type="GO" id="GO:0048038">
    <property type="term" value="F:quinone binding"/>
    <property type="evidence" value="ECO:0007669"/>
    <property type="project" value="InterPro"/>
</dbReference>
<dbReference type="InterPro" id="IPR041881">
    <property type="entry name" value="PqqD_sf"/>
</dbReference>
<dbReference type="InterPro" id="IPR022479">
    <property type="entry name" value="PqqD_bac"/>
</dbReference>
<keyword evidence="5" id="KW-1185">Reference proteome</keyword>
<protein>
    <recommendedName>
        <fullName evidence="6">Pyrroloquinoline quinone biosynthesis peptide chaperone PqqD</fullName>
    </recommendedName>
</protein>
<comment type="caution">
    <text evidence="4">The sequence shown here is derived from an EMBL/GenBank/DDBJ whole genome shotgun (WGS) entry which is preliminary data.</text>
</comment>
<sequence>MMRWELSEQIRLRNPARLKFDKARQTDLLLLPERVVRLNPTAGAILWLCDGERTVGQIIEELESKYNQSDLEADVLDFLAQAADRGWVEPWK</sequence>